<evidence type="ECO:0000256" key="1">
    <source>
        <dbReference type="ARBA" id="ARBA00004479"/>
    </source>
</evidence>
<evidence type="ECO:0000256" key="3">
    <source>
        <dbReference type="ARBA" id="ARBA00023157"/>
    </source>
</evidence>
<comment type="subcellular location">
    <subcellularLocation>
        <location evidence="1">Membrane</location>
        <topology evidence="1">Single-pass type I membrane protein</topology>
    </subcellularLocation>
</comment>
<dbReference type="InterPro" id="IPR003598">
    <property type="entry name" value="Ig_sub2"/>
</dbReference>
<evidence type="ECO:0000259" key="7">
    <source>
        <dbReference type="PROSITE" id="PS50835"/>
    </source>
</evidence>
<keyword evidence="5" id="KW-0393">Immunoglobulin domain</keyword>
<keyword evidence="3" id="KW-1015">Disulfide bond</keyword>
<evidence type="ECO:0000313" key="9">
    <source>
        <dbReference type="Proteomes" id="UP000507470"/>
    </source>
</evidence>
<dbReference type="SUPFAM" id="SSF48726">
    <property type="entry name" value="Immunoglobulin"/>
    <property type="match status" value="2"/>
</dbReference>
<dbReference type="EMBL" id="CACVKT020009939">
    <property type="protein sequence ID" value="CAC5423973.1"/>
    <property type="molecule type" value="Genomic_DNA"/>
</dbReference>
<keyword evidence="6" id="KW-0732">Signal</keyword>
<dbReference type="PANTHER" id="PTHR11640">
    <property type="entry name" value="NEPHRIN"/>
    <property type="match status" value="1"/>
</dbReference>
<keyword evidence="4" id="KW-0325">Glycoprotein</keyword>
<dbReference type="PROSITE" id="PS50835">
    <property type="entry name" value="IG_LIKE"/>
    <property type="match status" value="1"/>
</dbReference>
<dbReference type="Gene3D" id="2.60.40.10">
    <property type="entry name" value="Immunoglobulins"/>
    <property type="match status" value="2"/>
</dbReference>
<name>A0A6J8EVX2_MYTCO</name>
<feature type="chain" id="PRO_5027021309" evidence="6">
    <location>
        <begin position="23"/>
        <end position="413"/>
    </location>
</feature>
<accession>A0A6J8EVX2</accession>
<dbReference type="GO" id="GO:0050839">
    <property type="term" value="F:cell adhesion molecule binding"/>
    <property type="evidence" value="ECO:0007669"/>
    <property type="project" value="TreeGrafter"/>
</dbReference>
<protein>
    <submittedName>
        <fullName evidence="8">LSAMP</fullName>
    </submittedName>
</protein>
<dbReference type="GO" id="GO:0005911">
    <property type="term" value="C:cell-cell junction"/>
    <property type="evidence" value="ECO:0007669"/>
    <property type="project" value="TreeGrafter"/>
</dbReference>
<dbReference type="InterPro" id="IPR036179">
    <property type="entry name" value="Ig-like_dom_sf"/>
</dbReference>
<keyword evidence="9" id="KW-1185">Reference proteome</keyword>
<dbReference type="AlphaFoldDB" id="A0A6J8EVX2"/>
<reference evidence="8 9" key="1">
    <citation type="submission" date="2020-06" db="EMBL/GenBank/DDBJ databases">
        <authorList>
            <person name="Li R."/>
            <person name="Bekaert M."/>
        </authorList>
    </citation>
    <scope>NUCLEOTIDE SEQUENCE [LARGE SCALE GENOMIC DNA]</scope>
    <source>
        <strain evidence="9">wild</strain>
    </source>
</reference>
<dbReference type="SMART" id="SM00408">
    <property type="entry name" value="IGc2"/>
    <property type="match status" value="1"/>
</dbReference>
<evidence type="ECO:0000256" key="5">
    <source>
        <dbReference type="ARBA" id="ARBA00023319"/>
    </source>
</evidence>
<dbReference type="Pfam" id="PF13927">
    <property type="entry name" value="Ig_3"/>
    <property type="match status" value="1"/>
</dbReference>
<dbReference type="Proteomes" id="UP000507470">
    <property type="component" value="Unassembled WGS sequence"/>
</dbReference>
<dbReference type="InterPro" id="IPR051275">
    <property type="entry name" value="Cell_adhesion_signaling"/>
</dbReference>
<proteinExistence type="predicted"/>
<keyword evidence="2" id="KW-0472">Membrane</keyword>
<dbReference type="FunFam" id="2.60.40.10:FF:000032">
    <property type="entry name" value="palladin isoform X1"/>
    <property type="match status" value="1"/>
</dbReference>
<evidence type="ECO:0000256" key="4">
    <source>
        <dbReference type="ARBA" id="ARBA00023180"/>
    </source>
</evidence>
<evidence type="ECO:0000256" key="2">
    <source>
        <dbReference type="ARBA" id="ARBA00023136"/>
    </source>
</evidence>
<dbReference type="GO" id="GO:0098609">
    <property type="term" value="P:cell-cell adhesion"/>
    <property type="evidence" value="ECO:0007669"/>
    <property type="project" value="TreeGrafter"/>
</dbReference>
<feature type="signal peptide" evidence="6">
    <location>
        <begin position="1"/>
        <end position="22"/>
    </location>
</feature>
<evidence type="ECO:0000313" key="8">
    <source>
        <dbReference type="EMBL" id="CAC5423973.1"/>
    </source>
</evidence>
<dbReference type="InterPro" id="IPR007110">
    <property type="entry name" value="Ig-like_dom"/>
</dbReference>
<sequence length="413" mass="47364">MDKSYLRLVWIIIAMWTSKGGSTNYPKHITHLYAKYGNSVILKCLNNTNFTSWDGPSSKSSYGYNETPYAANDQIEQQLPNAKNLMVVGDKSVGEYNLQIINLTQREEGYYKCNAKRGNTVSELRFWLKIKVPPIWLSTNAENGTLVGTAGDNMNLTCRVRTELFENETKINLTMYHDEYIVEESENEVIIHSFVPESTYNRNIFKCVVESLQLDVPLREIMVLDIKYRPSLRFDRHEQNLTVYEGTDFRLTCFAESNPVTTEIFWKANGKQIKQEVEHHTSVLLNIVNIKRHHEGNYTCVAKNEVGNVYQSIYIRVLYEKPVETQMYQLRDYIADYGANPQSHIAVGKQDNRMESSDGRVFQSRVDSQGNNALNYAEICFPPGSSEARCVVHGKENITIYSDVVLPIVETTI</sequence>
<gene>
    <name evidence="8" type="ORF">MCOR_55930</name>
</gene>
<organism evidence="8 9">
    <name type="scientific">Mytilus coruscus</name>
    <name type="common">Sea mussel</name>
    <dbReference type="NCBI Taxonomy" id="42192"/>
    <lineage>
        <taxon>Eukaryota</taxon>
        <taxon>Metazoa</taxon>
        <taxon>Spiralia</taxon>
        <taxon>Lophotrochozoa</taxon>
        <taxon>Mollusca</taxon>
        <taxon>Bivalvia</taxon>
        <taxon>Autobranchia</taxon>
        <taxon>Pteriomorphia</taxon>
        <taxon>Mytilida</taxon>
        <taxon>Mytiloidea</taxon>
        <taxon>Mytilidae</taxon>
        <taxon>Mytilinae</taxon>
        <taxon>Mytilus</taxon>
    </lineage>
</organism>
<dbReference type="SMART" id="SM00409">
    <property type="entry name" value="IG"/>
    <property type="match status" value="2"/>
</dbReference>
<dbReference type="InterPro" id="IPR013783">
    <property type="entry name" value="Ig-like_fold"/>
</dbReference>
<dbReference type="GO" id="GO:0005886">
    <property type="term" value="C:plasma membrane"/>
    <property type="evidence" value="ECO:0007669"/>
    <property type="project" value="TreeGrafter"/>
</dbReference>
<feature type="domain" description="Ig-like" evidence="7">
    <location>
        <begin position="230"/>
        <end position="316"/>
    </location>
</feature>
<dbReference type="InterPro" id="IPR003599">
    <property type="entry name" value="Ig_sub"/>
</dbReference>
<dbReference type="PANTHER" id="PTHR11640:SF31">
    <property type="entry name" value="IRREGULAR CHIASM C-ROUGHEST PROTEIN-RELATED"/>
    <property type="match status" value="1"/>
</dbReference>
<evidence type="ECO:0000256" key="6">
    <source>
        <dbReference type="SAM" id="SignalP"/>
    </source>
</evidence>
<dbReference type="OrthoDB" id="5985519at2759"/>